<dbReference type="RefSeq" id="WP_072864538.1">
    <property type="nucleotide sequence ID" value="NZ_FQUI01000017.1"/>
</dbReference>
<dbReference type="GO" id="GO:0008839">
    <property type="term" value="F:4-hydroxy-tetrahydrodipicolinate reductase"/>
    <property type="evidence" value="ECO:0007669"/>
    <property type="project" value="UniProtKB-EC"/>
</dbReference>
<keyword evidence="4 13" id="KW-0521">NADP</keyword>
<feature type="binding site" evidence="13">
    <location>
        <begin position="71"/>
        <end position="73"/>
    </location>
    <ligand>
        <name>NAD(+)</name>
        <dbReference type="ChEBI" id="CHEBI:57540"/>
    </ligand>
</feature>
<feature type="domain" description="Dihydrodipicolinate reductase C-terminal" evidence="15">
    <location>
        <begin position="101"/>
        <end position="211"/>
    </location>
</feature>
<evidence type="ECO:0000256" key="13">
    <source>
        <dbReference type="HAMAP-Rule" id="MF_00102"/>
    </source>
</evidence>
<dbReference type="GO" id="GO:0005829">
    <property type="term" value="C:cytosol"/>
    <property type="evidence" value="ECO:0007669"/>
    <property type="project" value="TreeGrafter"/>
</dbReference>
<dbReference type="InterPro" id="IPR022664">
    <property type="entry name" value="DapB_N_CS"/>
</dbReference>
<dbReference type="SUPFAM" id="SSF55347">
    <property type="entry name" value="Glyceraldehyde-3-phosphate dehydrogenase-like, C-terminal domain"/>
    <property type="match status" value="1"/>
</dbReference>
<dbReference type="AlphaFoldDB" id="A0A1M4WPN2"/>
<dbReference type="OrthoDB" id="9790352at2"/>
<feature type="domain" description="Dihydrodipicolinate reductase N-terminal" evidence="14">
    <location>
        <begin position="1"/>
        <end position="98"/>
    </location>
</feature>
<gene>
    <name evidence="13" type="primary">dapB</name>
    <name evidence="16" type="ORF">SAMN02745164_01228</name>
</gene>
<evidence type="ECO:0000256" key="6">
    <source>
        <dbReference type="ARBA" id="ARBA00023002"/>
    </source>
</evidence>
<dbReference type="UniPathway" id="UPA00034">
    <property type="reaction ID" value="UER00018"/>
</dbReference>
<dbReference type="Gene3D" id="3.40.50.720">
    <property type="entry name" value="NAD(P)-binding Rossmann-like Domain"/>
    <property type="match status" value="2"/>
</dbReference>
<evidence type="ECO:0000256" key="11">
    <source>
        <dbReference type="ARBA" id="ARBA00049080"/>
    </source>
</evidence>
<dbReference type="InterPro" id="IPR022663">
    <property type="entry name" value="DapB_C"/>
</dbReference>
<dbReference type="GO" id="GO:0009089">
    <property type="term" value="P:lysine biosynthetic process via diaminopimelate"/>
    <property type="evidence" value="ECO:0007669"/>
    <property type="project" value="UniProtKB-UniRule"/>
</dbReference>
<evidence type="ECO:0000256" key="3">
    <source>
        <dbReference type="ARBA" id="ARBA00022605"/>
    </source>
</evidence>
<dbReference type="GO" id="GO:0019877">
    <property type="term" value="P:diaminopimelate biosynthetic process"/>
    <property type="evidence" value="ECO:0007669"/>
    <property type="project" value="UniProtKB-UniRule"/>
</dbReference>
<dbReference type="InterPro" id="IPR023940">
    <property type="entry name" value="DHDPR_bac"/>
</dbReference>
<dbReference type="PIRSF" id="PIRSF000161">
    <property type="entry name" value="DHPR"/>
    <property type="match status" value="1"/>
</dbReference>
<evidence type="ECO:0000256" key="1">
    <source>
        <dbReference type="ARBA" id="ARBA00006642"/>
    </source>
</evidence>
<dbReference type="Proteomes" id="UP000184334">
    <property type="component" value="Unassembled WGS sequence"/>
</dbReference>
<feature type="binding site" evidence="13">
    <location>
        <begin position="137"/>
        <end position="138"/>
    </location>
    <ligand>
        <name>(S)-2,3,4,5-tetrahydrodipicolinate</name>
        <dbReference type="ChEBI" id="CHEBI:16845"/>
    </ligand>
</feature>
<comment type="subunit">
    <text evidence="13">Homotetramer.</text>
</comment>
<dbReference type="PANTHER" id="PTHR20836">
    <property type="entry name" value="DIHYDRODIPICOLINATE REDUCTASE"/>
    <property type="match status" value="1"/>
</dbReference>
<dbReference type="PROSITE" id="PS01298">
    <property type="entry name" value="DAPB"/>
    <property type="match status" value="1"/>
</dbReference>
<dbReference type="InterPro" id="IPR000846">
    <property type="entry name" value="DapB_N"/>
</dbReference>
<feature type="binding site" evidence="13">
    <location>
        <position position="32"/>
    </location>
    <ligand>
        <name>NAD(+)</name>
        <dbReference type="ChEBI" id="CHEBI:57540"/>
    </ligand>
</feature>
<accession>A0A1M4WPN2</accession>
<sequence>MKYGIIGRNGRMGNEIYNLFSEKGHDLVFSYDKEGENFLETPEVLIDFSLPTAFEKVIEYVEKFRCPLIIGTTGLSNEQITKLKELSQTLPIIQSYNFSLGIQVLLRLVKLADKLLDDVDIEITETHHRFKKDKPSGTAKMIKEVLNKEVNISSLRLGNVPGDHTVYFGNLGEIITISHRALSRRTFAAGVLKSAEFALKAVAGFYTFQDIFELTKEE</sequence>
<proteinExistence type="inferred from homology"/>
<dbReference type="CDD" id="cd02274">
    <property type="entry name" value="DHDPR_N"/>
    <property type="match status" value="1"/>
</dbReference>
<dbReference type="HAMAP" id="MF_00102">
    <property type="entry name" value="DapB"/>
    <property type="match status" value="1"/>
</dbReference>
<evidence type="ECO:0000259" key="15">
    <source>
        <dbReference type="Pfam" id="PF05173"/>
    </source>
</evidence>
<dbReference type="GO" id="GO:0050661">
    <property type="term" value="F:NADP binding"/>
    <property type="evidence" value="ECO:0007669"/>
    <property type="project" value="UniProtKB-UniRule"/>
</dbReference>
<protein>
    <recommendedName>
        <fullName evidence="10 13">4-hydroxy-tetrahydrodipicolinate reductase</fullName>
        <shortName evidence="13">HTPA reductase</shortName>
        <ecNumber evidence="10 13">1.17.1.8</ecNumber>
    </recommendedName>
</protein>
<comment type="similarity">
    <text evidence="1 13">Belongs to the DapB family.</text>
</comment>
<dbReference type="InterPro" id="IPR036291">
    <property type="entry name" value="NAD(P)-bd_dom_sf"/>
</dbReference>
<comment type="function">
    <text evidence="13">Catalyzes the conversion of 4-hydroxy-tetrahydrodipicolinate (HTPA) to tetrahydrodipicolinate.</text>
</comment>
<evidence type="ECO:0000256" key="2">
    <source>
        <dbReference type="ARBA" id="ARBA00022490"/>
    </source>
</evidence>
<dbReference type="EMBL" id="FQUI01000017">
    <property type="protein sequence ID" value="SHE83185.1"/>
    <property type="molecule type" value="Genomic_DNA"/>
</dbReference>
<dbReference type="GO" id="GO:0016726">
    <property type="term" value="F:oxidoreductase activity, acting on CH or CH2 groups, NAD or NADP as acceptor"/>
    <property type="evidence" value="ECO:0007669"/>
    <property type="project" value="UniProtKB-UniRule"/>
</dbReference>
<evidence type="ECO:0000256" key="10">
    <source>
        <dbReference type="ARBA" id="ARBA00038983"/>
    </source>
</evidence>
<feature type="binding site" evidence="13">
    <location>
        <begin position="7"/>
        <end position="12"/>
    </location>
    <ligand>
        <name>NAD(+)</name>
        <dbReference type="ChEBI" id="CHEBI:57540"/>
    </ligand>
</feature>
<feature type="binding site" evidence="13">
    <location>
        <position position="33"/>
    </location>
    <ligand>
        <name>NADP(+)</name>
        <dbReference type="ChEBI" id="CHEBI:58349"/>
    </ligand>
</feature>
<evidence type="ECO:0000259" key="14">
    <source>
        <dbReference type="Pfam" id="PF01113"/>
    </source>
</evidence>
<feature type="active site" description="Proton donor" evidence="13">
    <location>
        <position position="131"/>
    </location>
</feature>
<keyword evidence="17" id="KW-1185">Reference proteome</keyword>
<dbReference type="Pfam" id="PF05173">
    <property type="entry name" value="DapB_C"/>
    <property type="match status" value="1"/>
</dbReference>
<keyword evidence="2 13" id="KW-0963">Cytoplasm</keyword>
<dbReference type="SUPFAM" id="SSF51735">
    <property type="entry name" value="NAD(P)-binding Rossmann-fold domains"/>
    <property type="match status" value="1"/>
</dbReference>
<evidence type="ECO:0000256" key="9">
    <source>
        <dbReference type="ARBA" id="ARBA00037922"/>
    </source>
</evidence>
<evidence type="ECO:0000256" key="12">
    <source>
        <dbReference type="ARBA" id="ARBA00049396"/>
    </source>
</evidence>
<dbReference type="PANTHER" id="PTHR20836:SF0">
    <property type="entry name" value="4-HYDROXY-TETRAHYDRODIPICOLINATE REDUCTASE 1, CHLOROPLASTIC-RELATED"/>
    <property type="match status" value="1"/>
</dbReference>
<reference evidence="16" key="1">
    <citation type="submission" date="2016-11" db="EMBL/GenBank/DDBJ databases">
        <authorList>
            <person name="Varghese N."/>
            <person name="Submissions S."/>
        </authorList>
    </citation>
    <scope>NUCLEOTIDE SEQUENCE [LARGE SCALE GENOMIC DNA]</scope>
    <source>
        <strain evidence="16">DSM 16785</strain>
    </source>
</reference>
<comment type="pathway">
    <text evidence="9 13">Amino-acid biosynthesis; L-lysine biosynthesis via DAP pathway; (S)-tetrahydrodipicolinate from L-aspartate: step 4/4.</text>
</comment>
<feature type="binding site" evidence="13">
    <location>
        <position position="128"/>
    </location>
    <ligand>
        <name>(S)-2,3,4,5-tetrahydrodipicolinate</name>
        <dbReference type="ChEBI" id="CHEBI:16845"/>
    </ligand>
</feature>
<comment type="catalytic activity">
    <reaction evidence="11 13">
        <text>(S)-2,3,4,5-tetrahydrodipicolinate + NADP(+) + H2O = (2S,4S)-4-hydroxy-2,3,4,5-tetrahydrodipicolinate + NADPH + H(+)</text>
        <dbReference type="Rhea" id="RHEA:35331"/>
        <dbReference type="ChEBI" id="CHEBI:15377"/>
        <dbReference type="ChEBI" id="CHEBI:15378"/>
        <dbReference type="ChEBI" id="CHEBI:16845"/>
        <dbReference type="ChEBI" id="CHEBI:57783"/>
        <dbReference type="ChEBI" id="CHEBI:58349"/>
        <dbReference type="ChEBI" id="CHEBI:67139"/>
        <dbReference type="EC" id="1.17.1.8"/>
    </reaction>
</comment>
<keyword evidence="3 13" id="KW-0028">Amino-acid biosynthesis</keyword>
<feature type="binding site" evidence="13">
    <location>
        <begin position="95"/>
        <end position="98"/>
    </location>
    <ligand>
        <name>NAD(+)</name>
        <dbReference type="ChEBI" id="CHEBI:57540"/>
    </ligand>
</feature>
<keyword evidence="7 13" id="KW-0520">NAD</keyword>
<dbReference type="STRING" id="1122195.SAMN02745164_01228"/>
<evidence type="ECO:0000256" key="4">
    <source>
        <dbReference type="ARBA" id="ARBA00022857"/>
    </source>
</evidence>
<comment type="caution">
    <text evidence="13">Was originally thought to be a dihydrodipicolinate reductase (DHDPR), catalyzing the conversion of dihydrodipicolinate to tetrahydrodipicolinate. However, it was shown in E.coli that the substrate of the enzymatic reaction is not dihydrodipicolinate (DHDP) but in fact (2S,4S)-4-hydroxy-2,3,4,5-tetrahydrodipicolinic acid (HTPA), the product released by the DapA-catalyzed reaction.</text>
</comment>
<evidence type="ECO:0000256" key="8">
    <source>
        <dbReference type="ARBA" id="ARBA00023154"/>
    </source>
</evidence>
<name>A0A1M4WPN2_MARH1</name>
<keyword evidence="6 13" id="KW-0560">Oxidoreductase</keyword>
<keyword evidence="5 13" id="KW-0220">Diaminopimelate biosynthesis</keyword>
<feature type="active site" description="Proton donor/acceptor" evidence="13">
    <location>
        <position position="127"/>
    </location>
</feature>
<comment type="caution">
    <text evidence="16">The sequence shown here is derived from an EMBL/GenBank/DDBJ whole genome shotgun (WGS) entry which is preliminary data.</text>
</comment>
<evidence type="ECO:0000313" key="17">
    <source>
        <dbReference type="Proteomes" id="UP000184334"/>
    </source>
</evidence>
<comment type="catalytic activity">
    <reaction evidence="12 13">
        <text>(S)-2,3,4,5-tetrahydrodipicolinate + NAD(+) + H2O = (2S,4S)-4-hydroxy-2,3,4,5-tetrahydrodipicolinate + NADH + H(+)</text>
        <dbReference type="Rhea" id="RHEA:35323"/>
        <dbReference type="ChEBI" id="CHEBI:15377"/>
        <dbReference type="ChEBI" id="CHEBI:15378"/>
        <dbReference type="ChEBI" id="CHEBI:16845"/>
        <dbReference type="ChEBI" id="CHEBI:57540"/>
        <dbReference type="ChEBI" id="CHEBI:57945"/>
        <dbReference type="ChEBI" id="CHEBI:67139"/>
        <dbReference type="EC" id="1.17.1.8"/>
    </reaction>
</comment>
<dbReference type="Pfam" id="PF01113">
    <property type="entry name" value="DapB_N"/>
    <property type="match status" value="1"/>
</dbReference>
<organism evidence="16 17">
    <name type="scientific">Marinitoga hydrogenitolerans (strain DSM 16785 / JCM 12826 / AT1271)</name>
    <dbReference type="NCBI Taxonomy" id="1122195"/>
    <lineage>
        <taxon>Bacteria</taxon>
        <taxon>Thermotogati</taxon>
        <taxon>Thermotogota</taxon>
        <taxon>Thermotogae</taxon>
        <taxon>Petrotogales</taxon>
        <taxon>Petrotogaceae</taxon>
        <taxon>Marinitoga</taxon>
    </lineage>
</organism>
<dbReference type="GO" id="GO:0051287">
    <property type="term" value="F:NAD binding"/>
    <property type="evidence" value="ECO:0007669"/>
    <property type="project" value="UniProtKB-UniRule"/>
</dbReference>
<evidence type="ECO:0000256" key="5">
    <source>
        <dbReference type="ARBA" id="ARBA00022915"/>
    </source>
</evidence>
<evidence type="ECO:0000313" key="16">
    <source>
        <dbReference type="EMBL" id="SHE83185.1"/>
    </source>
</evidence>
<dbReference type="EC" id="1.17.1.8" evidence="10 13"/>
<keyword evidence="8 13" id="KW-0457">Lysine biosynthesis</keyword>
<comment type="subcellular location">
    <subcellularLocation>
        <location evidence="13">Cytoplasm</location>
    </subcellularLocation>
</comment>
<evidence type="ECO:0000256" key="7">
    <source>
        <dbReference type="ARBA" id="ARBA00023027"/>
    </source>
</evidence>